<protein>
    <recommendedName>
        <fullName evidence="2">site-specific DNA-methyltransferase (adenine-specific)</fullName>
        <ecNumber evidence="2">2.1.1.72</ecNumber>
    </recommendedName>
</protein>
<dbReference type="InterPro" id="IPR029063">
    <property type="entry name" value="SAM-dependent_MTases_sf"/>
</dbReference>
<dbReference type="Gene3D" id="3.40.50.150">
    <property type="entry name" value="Vaccinia Virus protein VP39"/>
    <property type="match status" value="1"/>
</dbReference>
<comment type="catalytic activity">
    <reaction evidence="7">
        <text>a 2'-deoxyadenosine in DNA + S-adenosyl-L-methionine = an N(6)-methyl-2'-deoxyadenosine in DNA + S-adenosyl-L-homocysteine + H(+)</text>
        <dbReference type="Rhea" id="RHEA:15197"/>
        <dbReference type="Rhea" id="RHEA-COMP:12418"/>
        <dbReference type="Rhea" id="RHEA-COMP:12419"/>
        <dbReference type="ChEBI" id="CHEBI:15378"/>
        <dbReference type="ChEBI" id="CHEBI:57856"/>
        <dbReference type="ChEBI" id="CHEBI:59789"/>
        <dbReference type="ChEBI" id="CHEBI:90615"/>
        <dbReference type="ChEBI" id="CHEBI:90616"/>
        <dbReference type="EC" id="2.1.1.72"/>
    </reaction>
</comment>
<dbReference type="PRINTS" id="PR00507">
    <property type="entry name" value="N12N6MTFRASE"/>
</dbReference>
<evidence type="ECO:0000313" key="9">
    <source>
        <dbReference type="EMBL" id="KJZ42765.1"/>
    </source>
</evidence>
<dbReference type="PATRIC" id="fig|294.131.peg.1240"/>
<evidence type="ECO:0000313" key="10">
    <source>
        <dbReference type="Proteomes" id="UP000033500"/>
    </source>
</evidence>
<dbReference type="SMR" id="A0A0F4TFJ8"/>
<keyword evidence="3" id="KW-0489">Methyltransferase</keyword>
<dbReference type="Pfam" id="PF02384">
    <property type="entry name" value="N6_Mtase"/>
    <property type="match status" value="1"/>
</dbReference>
<dbReference type="SUPFAM" id="SSF53335">
    <property type="entry name" value="S-adenosyl-L-methionine-dependent methyltransferases"/>
    <property type="match status" value="1"/>
</dbReference>
<evidence type="ECO:0000256" key="2">
    <source>
        <dbReference type="ARBA" id="ARBA00011900"/>
    </source>
</evidence>
<feature type="domain" description="DNA methylase adenine-specific" evidence="8">
    <location>
        <begin position="96"/>
        <end position="388"/>
    </location>
</feature>
<dbReference type="AlphaFoldDB" id="A0A0F4TFJ8"/>
<evidence type="ECO:0000256" key="6">
    <source>
        <dbReference type="ARBA" id="ARBA00022747"/>
    </source>
</evidence>
<evidence type="ECO:0000256" key="1">
    <source>
        <dbReference type="ARBA" id="ARBA00006594"/>
    </source>
</evidence>
<evidence type="ECO:0000256" key="7">
    <source>
        <dbReference type="ARBA" id="ARBA00047942"/>
    </source>
</evidence>
<evidence type="ECO:0000259" key="8">
    <source>
        <dbReference type="Pfam" id="PF02384"/>
    </source>
</evidence>
<dbReference type="EC" id="2.1.1.72" evidence="2"/>
<dbReference type="PROSITE" id="PS00092">
    <property type="entry name" value="N6_MTASE"/>
    <property type="match status" value="1"/>
</dbReference>
<gene>
    <name evidence="9" type="ORF">VC34_15725</name>
</gene>
<dbReference type="PANTHER" id="PTHR42933:SF3">
    <property type="entry name" value="TYPE I RESTRICTION ENZYME MJAVIII METHYLASE SUBUNIT"/>
    <property type="match status" value="1"/>
</dbReference>
<dbReference type="GO" id="GO:0032259">
    <property type="term" value="P:methylation"/>
    <property type="evidence" value="ECO:0007669"/>
    <property type="project" value="UniProtKB-KW"/>
</dbReference>
<comment type="caution">
    <text evidence="9">The sequence shown here is derived from an EMBL/GenBank/DDBJ whole genome shotgun (WGS) entry which is preliminary data.</text>
</comment>
<dbReference type="PANTHER" id="PTHR42933">
    <property type="entry name" value="SLR6095 PROTEIN"/>
    <property type="match status" value="1"/>
</dbReference>
<proteinExistence type="inferred from homology"/>
<dbReference type="EMBL" id="LACD01000019">
    <property type="protein sequence ID" value="KJZ42765.1"/>
    <property type="molecule type" value="Genomic_DNA"/>
</dbReference>
<keyword evidence="5" id="KW-0949">S-adenosyl-L-methionine</keyword>
<comment type="similarity">
    <text evidence="1">Belongs to the N(4)/N(6)-methyltransferase family.</text>
</comment>
<sequence>MVEQIVLFMVLRFYFLNSDYFKNAPLLDGRENFDRWLKIVVESSGGVSSDFREYFVSVCQKSVASMRTDTGLKMDLYELWQGLSQLPFEGVGGRTALGECFELLLFMFAENSIDGAGYSYTPRGVVHLVTEMLNAQESESMYDPACGSAGFLIAAAKRVSEGSSGAQLKLYGQDISSASLFIAKSNMLLHGLDEESIELSNSIFSAHGGEGKFGLFDVVAANPPFSLRWDGYATETFFEYGIPPKSNADYAFLQRVLFSLKENGRAAIVVPTGVLSRQGVEKAIRIKFIHNHHVETVIALPPNTFYGTAVPANILVLRRTRNESDVLFVDASSFFSKDRNRNVITGEAVSKVVALCDARSDDGVFSKLVPLVDIENNDWNLTVSKYLLREVLDDVEPLETLVVRQIGLEGQLADLQKEMIGLISSLKNKV</sequence>
<dbReference type="InterPro" id="IPR051537">
    <property type="entry name" value="DNA_Adenine_Mtase"/>
</dbReference>
<accession>A0A0F4TFJ8</accession>
<organism evidence="9 10">
    <name type="scientific">Pseudomonas fluorescens</name>
    <dbReference type="NCBI Taxonomy" id="294"/>
    <lineage>
        <taxon>Bacteria</taxon>
        <taxon>Pseudomonadati</taxon>
        <taxon>Pseudomonadota</taxon>
        <taxon>Gammaproteobacteria</taxon>
        <taxon>Pseudomonadales</taxon>
        <taxon>Pseudomonadaceae</taxon>
        <taxon>Pseudomonas</taxon>
    </lineage>
</organism>
<dbReference type="InterPro" id="IPR003356">
    <property type="entry name" value="DNA_methylase_A-5"/>
</dbReference>
<dbReference type="GO" id="GO:0009007">
    <property type="term" value="F:site-specific DNA-methyltransferase (adenine-specific) activity"/>
    <property type="evidence" value="ECO:0007669"/>
    <property type="project" value="UniProtKB-EC"/>
</dbReference>
<evidence type="ECO:0000256" key="5">
    <source>
        <dbReference type="ARBA" id="ARBA00022691"/>
    </source>
</evidence>
<dbReference type="Proteomes" id="UP000033500">
    <property type="component" value="Unassembled WGS sequence"/>
</dbReference>
<reference evidence="9 10" key="1">
    <citation type="submission" date="2015-03" db="EMBL/GenBank/DDBJ databases">
        <title>Comparative genomics of Pseudomonas insights into diversity of traits involved in vanlence and defense.</title>
        <authorList>
            <person name="Qin Y."/>
        </authorList>
    </citation>
    <scope>NUCLEOTIDE SEQUENCE [LARGE SCALE GENOMIC DNA]</scope>
    <source>
        <strain evidence="9 10">C3</strain>
    </source>
</reference>
<keyword evidence="6" id="KW-0680">Restriction system</keyword>
<dbReference type="GO" id="GO:0009307">
    <property type="term" value="P:DNA restriction-modification system"/>
    <property type="evidence" value="ECO:0007669"/>
    <property type="project" value="UniProtKB-KW"/>
</dbReference>
<dbReference type="GO" id="GO:0003677">
    <property type="term" value="F:DNA binding"/>
    <property type="evidence" value="ECO:0007669"/>
    <property type="project" value="InterPro"/>
</dbReference>
<dbReference type="GO" id="GO:0008170">
    <property type="term" value="F:N-methyltransferase activity"/>
    <property type="evidence" value="ECO:0007669"/>
    <property type="project" value="InterPro"/>
</dbReference>
<evidence type="ECO:0000256" key="4">
    <source>
        <dbReference type="ARBA" id="ARBA00022679"/>
    </source>
</evidence>
<dbReference type="InterPro" id="IPR002052">
    <property type="entry name" value="DNA_methylase_N6_adenine_CS"/>
</dbReference>
<keyword evidence="4" id="KW-0808">Transferase</keyword>
<evidence type="ECO:0000256" key="3">
    <source>
        <dbReference type="ARBA" id="ARBA00022603"/>
    </source>
</evidence>
<name>A0A0F4TFJ8_PSEFL</name>